<organism evidence="1 2">
    <name type="scientific">Dallia pectoralis</name>
    <name type="common">Alaska blackfish</name>
    <dbReference type="NCBI Taxonomy" id="75939"/>
    <lineage>
        <taxon>Eukaryota</taxon>
        <taxon>Metazoa</taxon>
        <taxon>Chordata</taxon>
        <taxon>Craniata</taxon>
        <taxon>Vertebrata</taxon>
        <taxon>Euteleostomi</taxon>
        <taxon>Actinopterygii</taxon>
        <taxon>Neopterygii</taxon>
        <taxon>Teleostei</taxon>
        <taxon>Protacanthopterygii</taxon>
        <taxon>Esociformes</taxon>
        <taxon>Umbridae</taxon>
        <taxon>Dallia</taxon>
    </lineage>
</organism>
<protein>
    <submittedName>
        <fullName evidence="1">Uncharacterized protein</fullName>
    </submittedName>
</protein>
<gene>
    <name evidence="1" type="ORF">DPEC_G00196090</name>
</gene>
<dbReference type="EMBL" id="CM055743">
    <property type="protein sequence ID" value="KAJ7999600.1"/>
    <property type="molecule type" value="Genomic_DNA"/>
</dbReference>
<proteinExistence type="predicted"/>
<sequence>MIQHINTPLLLQECMPSSWLGAHLELSPQLADAPLRLTQDHCTLSGQESIVHGLYLPPPHPDMCGCAFKEFCGWPPCGWGPSKGLIDSQEL</sequence>
<comment type="caution">
    <text evidence="1">The sequence shown here is derived from an EMBL/GenBank/DDBJ whole genome shotgun (WGS) entry which is preliminary data.</text>
</comment>
<keyword evidence="2" id="KW-1185">Reference proteome</keyword>
<accession>A0ACC2G7V7</accession>
<reference evidence="1" key="1">
    <citation type="submission" date="2021-05" db="EMBL/GenBank/DDBJ databases">
        <authorList>
            <person name="Pan Q."/>
            <person name="Jouanno E."/>
            <person name="Zahm M."/>
            <person name="Klopp C."/>
            <person name="Cabau C."/>
            <person name="Louis A."/>
            <person name="Berthelot C."/>
            <person name="Parey E."/>
            <person name="Roest Crollius H."/>
            <person name="Montfort J."/>
            <person name="Robinson-Rechavi M."/>
            <person name="Bouchez O."/>
            <person name="Lampietro C."/>
            <person name="Lopez Roques C."/>
            <person name="Donnadieu C."/>
            <person name="Postlethwait J."/>
            <person name="Bobe J."/>
            <person name="Dillon D."/>
            <person name="Chandos A."/>
            <person name="von Hippel F."/>
            <person name="Guiguen Y."/>
        </authorList>
    </citation>
    <scope>NUCLEOTIDE SEQUENCE</scope>
    <source>
        <strain evidence="1">YG-Jan2019</strain>
    </source>
</reference>
<evidence type="ECO:0000313" key="2">
    <source>
        <dbReference type="Proteomes" id="UP001157502"/>
    </source>
</evidence>
<dbReference type="Proteomes" id="UP001157502">
    <property type="component" value="Chromosome 16"/>
</dbReference>
<evidence type="ECO:0000313" key="1">
    <source>
        <dbReference type="EMBL" id="KAJ7999600.1"/>
    </source>
</evidence>
<name>A0ACC2G7V7_DALPE</name>